<dbReference type="Pfam" id="PF00196">
    <property type="entry name" value="GerE"/>
    <property type="match status" value="1"/>
</dbReference>
<evidence type="ECO:0000256" key="1">
    <source>
        <dbReference type="ARBA" id="ARBA00022741"/>
    </source>
</evidence>
<dbReference type="SUPFAM" id="SSF52540">
    <property type="entry name" value="P-loop containing nucleoside triphosphate hydrolases"/>
    <property type="match status" value="1"/>
</dbReference>
<keyword evidence="5" id="KW-1185">Reference proteome</keyword>
<evidence type="ECO:0000313" key="4">
    <source>
        <dbReference type="EMBL" id="MFC5291239.1"/>
    </source>
</evidence>
<accession>A0ABW0EZ60</accession>
<gene>
    <name evidence="4" type="ORF">ACFPM7_29675</name>
</gene>
<name>A0ABW0EZ60_9PSEU</name>
<evidence type="ECO:0000259" key="3">
    <source>
        <dbReference type="PROSITE" id="PS50043"/>
    </source>
</evidence>
<feature type="domain" description="HTH luxR-type" evidence="3">
    <location>
        <begin position="884"/>
        <end position="947"/>
    </location>
</feature>
<evidence type="ECO:0000256" key="2">
    <source>
        <dbReference type="ARBA" id="ARBA00022840"/>
    </source>
</evidence>
<dbReference type="InterPro" id="IPR027417">
    <property type="entry name" value="P-loop_NTPase"/>
</dbReference>
<dbReference type="EMBL" id="JBHSKF010000024">
    <property type="protein sequence ID" value="MFC5291239.1"/>
    <property type="molecule type" value="Genomic_DNA"/>
</dbReference>
<reference evidence="5" key="1">
    <citation type="journal article" date="2019" name="Int. J. Syst. Evol. Microbiol.">
        <title>The Global Catalogue of Microorganisms (GCM) 10K type strain sequencing project: providing services to taxonomists for standard genome sequencing and annotation.</title>
        <authorList>
            <consortium name="The Broad Institute Genomics Platform"/>
            <consortium name="The Broad Institute Genome Sequencing Center for Infectious Disease"/>
            <person name="Wu L."/>
            <person name="Ma J."/>
        </authorList>
    </citation>
    <scope>NUCLEOTIDE SEQUENCE [LARGE SCALE GENOMIC DNA]</scope>
    <source>
        <strain evidence="5">CCUG 59778</strain>
    </source>
</reference>
<dbReference type="PROSITE" id="PS00622">
    <property type="entry name" value="HTH_LUXR_1"/>
    <property type="match status" value="1"/>
</dbReference>
<dbReference type="SMART" id="SM00421">
    <property type="entry name" value="HTH_LUXR"/>
    <property type="match status" value="1"/>
</dbReference>
<dbReference type="CDD" id="cd06170">
    <property type="entry name" value="LuxR_C_like"/>
    <property type="match status" value="1"/>
</dbReference>
<dbReference type="RefSeq" id="WP_378251155.1">
    <property type="nucleotide sequence ID" value="NZ_JBHSKF010000024.1"/>
</dbReference>
<evidence type="ECO:0000313" key="5">
    <source>
        <dbReference type="Proteomes" id="UP001596157"/>
    </source>
</evidence>
<dbReference type="InterPro" id="IPR016032">
    <property type="entry name" value="Sig_transdc_resp-reg_C-effctor"/>
</dbReference>
<comment type="caution">
    <text evidence="4">The sequence shown here is derived from an EMBL/GenBank/DDBJ whole genome shotgun (WGS) entry which is preliminary data.</text>
</comment>
<dbReference type="PROSITE" id="PS50043">
    <property type="entry name" value="HTH_LUXR_2"/>
    <property type="match status" value="1"/>
</dbReference>
<organism evidence="4 5">
    <name type="scientific">Actinokineospora guangxiensis</name>
    <dbReference type="NCBI Taxonomy" id="1490288"/>
    <lineage>
        <taxon>Bacteria</taxon>
        <taxon>Bacillati</taxon>
        <taxon>Actinomycetota</taxon>
        <taxon>Actinomycetes</taxon>
        <taxon>Pseudonocardiales</taxon>
        <taxon>Pseudonocardiaceae</taxon>
        <taxon>Actinokineospora</taxon>
    </lineage>
</organism>
<dbReference type="InterPro" id="IPR041664">
    <property type="entry name" value="AAA_16"/>
</dbReference>
<dbReference type="SUPFAM" id="SSF46894">
    <property type="entry name" value="C-terminal effector domain of the bipartite response regulators"/>
    <property type="match status" value="1"/>
</dbReference>
<keyword evidence="1" id="KW-0547">Nucleotide-binding</keyword>
<proteinExistence type="predicted"/>
<dbReference type="PANTHER" id="PTHR16305">
    <property type="entry name" value="TESTICULAR SOLUBLE ADENYLYL CYCLASE"/>
    <property type="match status" value="1"/>
</dbReference>
<keyword evidence="2 4" id="KW-0067">ATP-binding</keyword>
<dbReference type="PRINTS" id="PR00038">
    <property type="entry name" value="HTHLUXR"/>
</dbReference>
<dbReference type="Proteomes" id="UP001596157">
    <property type="component" value="Unassembled WGS sequence"/>
</dbReference>
<dbReference type="InterPro" id="IPR000792">
    <property type="entry name" value="Tscrpt_reg_LuxR_C"/>
</dbReference>
<dbReference type="GO" id="GO:0005524">
    <property type="term" value="F:ATP binding"/>
    <property type="evidence" value="ECO:0007669"/>
    <property type="project" value="UniProtKB-KW"/>
</dbReference>
<dbReference type="Pfam" id="PF13191">
    <property type="entry name" value="AAA_16"/>
    <property type="match status" value="1"/>
</dbReference>
<dbReference type="Gene3D" id="1.10.10.10">
    <property type="entry name" value="Winged helix-like DNA-binding domain superfamily/Winged helix DNA-binding domain"/>
    <property type="match status" value="1"/>
</dbReference>
<dbReference type="InterPro" id="IPR036388">
    <property type="entry name" value="WH-like_DNA-bd_sf"/>
</dbReference>
<sequence length="947" mass="101343">MPPREQGAAVLVGRADELNRLRSAVRRRPALVQLEGEAGVGKSRLVTELVESADVGVLTVLVGHCQHSREPFPLGAVLDALRRARDPLACRGPLNSVTSVLRAAVPELADVLPPLPPELSGPVFDRHLLFRAVREVLVALGPVLLVVEDLHWADDGTRQLLRFLMADPPPELAVLVTYRREDLPWGMPLGGAYRPGPGVGVEILPLEPLGTAEVRVLAGLLLGVDTVSAEFATTLHEQTAGLPFVIEEFLRVNRVAAEGTTARWADRAEVPVLLREAVTERLVGLSPDAGRLVRAAAAFAVPASVEVLGVVAGLAGERLREAVTELLARALLREAANGTVSFRHVLSRRTVYGAMNSIERKELHRRAVRLLAAHEHPPLVQLAEHSRLADLRAEWLCYGEAAADQALAASDATTASTLLRLLLAEPALARADVDRLAVKLGEAAQAGLDATGSASALKRLLVDDRLSAQARGQVRMQLGLLLSRFFHGVAEGRAQLELAVDELGARPDLAAKCMSALAMPCTGDVPQPSLAAWLRKADAEIEQCENQERRLSLIADVLGTLVALGDPAAEDRMSTVTVLGHTPGEQRQIARARCTIADSLTVTGRFHAAREHLWAGVRMAEESGGLYVVSTARSTMTRLDWFTGDWEGLAERAGSLLARYRELSAVAAELELVLGHLALVSGDGETARGHLLRTGVRTPRVAVAQVALGGGAGLIRLALREDDIVLASAEADAGVALLRRKEVWAWSGELLPAAVDAYLAAGRAREAGELVRSAEEGIRGLVAPLAAAALHTCRGALEEHAGGSGADHHAAAARAFDTMGAPYLAALAWERTEAHRLSAGGDDAVAAYTRCAERYHALGATHDAARCRHLLRCLGIVTPSRQGRRGYGERLSPRELEVARLLAAGYTNTKIAETLFLSARTIEHHTSRVLRKLQVASRRDIRAADLR</sequence>
<dbReference type="PANTHER" id="PTHR16305:SF35">
    <property type="entry name" value="TRANSCRIPTIONAL ACTIVATOR DOMAIN"/>
    <property type="match status" value="1"/>
</dbReference>
<protein>
    <submittedName>
        <fullName evidence="4">ATP-binding protein</fullName>
    </submittedName>
</protein>